<dbReference type="InterPro" id="IPR052346">
    <property type="entry name" value="O-mannosyl-transferase_TMTC"/>
</dbReference>
<proteinExistence type="predicted"/>
<name>A0ABM1ZYD5_AEDAL</name>
<keyword evidence="3" id="KW-0812">Transmembrane</keyword>
<evidence type="ECO:0000313" key="5">
    <source>
        <dbReference type="Proteomes" id="UP000069940"/>
    </source>
</evidence>
<dbReference type="RefSeq" id="XP_062715395.1">
    <property type="nucleotide sequence ID" value="XM_062859411.1"/>
</dbReference>
<feature type="transmembrane region" description="Helical" evidence="3">
    <location>
        <begin position="161"/>
        <end position="179"/>
    </location>
</feature>
<evidence type="ECO:0000313" key="4">
    <source>
        <dbReference type="EnsemblMetazoa" id="AALFPA23_022770.P33810"/>
    </source>
</evidence>
<keyword evidence="3" id="KW-1133">Transmembrane helix</keyword>
<accession>A0ABM1ZYD5</accession>
<feature type="transmembrane region" description="Helical" evidence="3">
    <location>
        <begin position="16"/>
        <end position="33"/>
    </location>
</feature>
<dbReference type="EnsemblMetazoa" id="AALFPA23_022770.R33810">
    <property type="protein sequence ID" value="AALFPA23_022770.P33810"/>
    <property type="gene ID" value="AALFPA23_022770"/>
</dbReference>
<dbReference type="PANTHER" id="PTHR44227">
    <property type="match status" value="1"/>
</dbReference>
<keyword evidence="2" id="KW-0802">TPR repeat</keyword>
<keyword evidence="5" id="KW-1185">Reference proteome</keyword>
<feature type="transmembrane region" description="Helical" evidence="3">
    <location>
        <begin position="131"/>
        <end position="149"/>
    </location>
</feature>
<keyword evidence="1" id="KW-0677">Repeat</keyword>
<evidence type="ECO:0000256" key="2">
    <source>
        <dbReference type="ARBA" id="ARBA00022803"/>
    </source>
</evidence>
<sequence>MHSNPMSQLPPRLTSMVQYGVLIVLSTLCYFFTRRGEFVFDDSVAVVKNVDVLDASTPWDRLMRHDFWGANLTDKNSHKSFRPLTVLSFQQEVRLFGLDATRMKTTNWVLHTVVGVLLPRFFRLVSWKRPGSAWGVEYLAAVLFVVHPIHTEAVAGIVGRAELLTTVGFLLAVMIYGSLFGGKFSLEVE</sequence>
<reference evidence="5" key="1">
    <citation type="journal article" date="2015" name="Proc. Natl. Acad. Sci. U.S.A.">
        <title>Genome sequence of the Asian Tiger mosquito, Aedes albopictus, reveals insights into its biology, genetics, and evolution.</title>
        <authorList>
            <person name="Chen X.G."/>
            <person name="Jiang X."/>
            <person name="Gu J."/>
            <person name="Xu M."/>
            <person name="Wu Y."/>
            <person name="Deng Y."/>
            <person name="Zhang C."/>
            <person name="Bonizzoni M."/>
            <person name="Dermauw W."/>
            <person name="Vontas J."/>
            <person name="Armbruster P."/>
            <person name="Huang X."/>
            <person name="Yang Y."/>
            <person name="Zhang H."/>
            <person name="He W."/>
            <person name="Peng H."/>
            <person name="Liu Y."/>
            <person name="Wu K."/>
            <person name="Chen J."/>
            <person name="Lirakis M."/>
            <person name="Topalis P."/>
            <person name="Van Leeuwen T."/>
            <person name="Hall A.B."/>
            <person name="Jiang X."/>
            <person name="Thorpe C."/>
            <person name="Mueller R.L."/>
            <person name="Sun C."/>
            <person name="Waterhouse R.M."/>
            <person name="Yan G."/>
            <person name="Tu Z.J."/>
            <person name="Fang X."/>
            <person name="James A.A."/>
        </authorList>
    </citation>
    <scope>NUCLEOTIDE SEQUENCE [LARGE SCALE GENOMIC DNA]</scope>
    <source>
        <strain evidence="5">Foshan</strain>
    </source>
</reference>
<evidence type="ECO:0000256" key="3">
    <source>
        <dbReference type="SAM" id="Phobius"/>
    </source>
</evidence>
<organism evidence="4 5">
    <name type="scientific">Aedes albopictus</name>
    <name type="common">Asian tiger mosquito</name>
    <name type="synonym">Stegomyia albopicta</name>
    <dbReference type="NCBI Taxonomy" id="7160"/>
    <lineage>
        <taxon>Eukaryota</taxon>
        <taxon>Metazoa</taxon>
        <taxon>Ecdysozoa</taxon>
        <taxon>Arthropoda</taxon>
        <taxon>Hexapoda</taxon>
        <taxon>Insecta</taxon>
        <taxon>Pterygota</taxon>
        <taxon>Neoptera</taxon>
        <taxon>Endopterygota</taxon>
        <taxon>Diptera</taxon>
        <taxon>Nematocera</taxon>
        <taxon>Culicoidea</taxon>
        <taxon>Culicidae</taxon>
        <taxon>Culicinae</taxon>
        <taxon>Aedini</taxon>
        <taxon>Aedes</taxon>
        <taxon>Stegomyia</taxon>
    </lineage>
</organism>
<dbReference type="PANTHER" id="PTHR44227:SF3">
    <property type="entry name" value="PROTEIN O-MANNOSYL-TRANSFERASE TMTC4"/>
    <property type="match status" value="1"/>
</dbReference>
<dbReference type="Proteomes" id="UP000069940">
    <property type="component" value="Unassembled WGS sequence"/>
</dbReference>
<keyword evidence="3" id="KW-0472">Membrane</keyword>
<dbReference type="GeneID" id="115263365"/>
<evidence type="ECO:0000256" key="1">
    <source>
        <dbReference type="ARBA" id="ARBA00022737"/>
    </source>
</evidence>
<reference evidence="4" key="2">
    <citation type="submission" date="2025-05" db="UniProtKB">
        <authorList>
            <consortium name="EnsemblMetazoa"/>
        </authorList>
    </citation>
    <scope>IDENTIFICATION</scope>
    <source>
        <strain evidence="4">Foshan</strain>
    </source>
</reference>
<protein>
    <submittedName>
        <fullName evidence="4">Uncharacterized protein</fullName>
    </submittedName>
</protein>